<proteinExistence type="predicted"/>
<evidence type="ECO:0000313" key="1">
    <source>
        <dbReference type="EMBL" id="VFB22412.1"/>
    </source>
</evidence>
<sequence>MMFLIGLAYVNLLVLGIYTRADVPDIGPPP</sequence>
<reference evidence="1 2" key="1">
    <citation type="submission" date="2019-02" db="EMBL/GenBank/DDBJ databases">
        <authorList>
            <consortium name="Pathogen Informatics"/>
        </authorList>
    </citation>
    <scope>NUCLEOTIDE SEQUENCE [LARGE SCALE GENOMIC DNA]</scope>
    <source>
        <strain evidence="1 2">3012STDY7103891</strain>
    </source>
</reference>
<accession>A0A449ISI7</accession>
<organism evidence="1 2">
    <name type="scientific">Pseudomonas fragi</name>
    <dbReference type="NCBI Taxonomy" id="296"/>
    <lineage>
        <taxon>Bacteria</taxon>
        <taxon>Pseudomonadati</taxon>
        <taxon>Pseudomonadota</taxon>
        <taxon>Gammaproteobacteria</taxon>
        <taxon>Pseudomonadales</taxon>
        <taxon>Pseudomonadaceae</taxon>
        <taxon>Pseudomonas</taxon>
    </lineage>
</organism>
<name>A0A449ISI7_PSEFR</name>
<dbReference type="Proteomes" id="UP000330809">
    <property type="component" value="Unassembled WGS sequence"/>
</dbReference>
<dbReference type="AlphaFoldDB" id="A0A449ISI7"/>
<dbReference type="EMBL" id="CAACYJ010000040">
    <property type="protein sequence ID" value="VFB22412.1"/>
    <property type="molecule type" value="Genomic_DNA"/>
</dbReference>
<protein>
    <submittedName>
        <fullName evidence="1">Uncharacterized protein</fullName>
    </submittedName>
</protein>
<gene>
    <name evidence="1" type="ORF">NCTC10754_05102</name>
</gene>
<evidence type="ECO:0000313" key="2">
    <source>
        <dbReference type="Proteomes" id="UP000330809"/>
    </source>
</evidence>